<dbReference type="RefSeq" id="WP_102895249.1">
    <property type="nucleotide sequence ID" value="NZ_JAMOHU010000028.1"/>
</dbReference>
<keyword evidence="1" id="KW-1133">Transmembrane helix</keyword>
<dbReference type="EMBL" id="POUT01000010">
    <property type="protein sequence ID" value="PNG07170.1"/>
    <property type="molecule type" value="Genomic_DNA"/>
</dbReference>
<gene>
    <name evidence="2" type="ORF">CXK94_17185</name>
</gene>
<feature type="transmembrane region" description="Helical" evidence="1">
    <location>
        <begin position="9"/>
        <end position="28"/>
    </location>
</feature>
<evidence type="ECO:0000313" key="2">
    <source>
        <dbReference type="EMBL" id="PNG07170.1"/>
    </source>
</evidence>
<keyword evidence="1" id="KW-0812">Transmembrane</keyword>
<keyword evidence="1" id="KW-0472">Membrane</keyword>
<evidence type="ECO:0000256" key="1">
    <source>
        <dbReference type="SAM" id="Phobius"/>
    </source>
</evidence>
<sequence length="192" mass="21756">MSFYRSKTFWIATAILSPLLLVASYYGFKMMTSVYKTDMGNGVVIYADDYVKTGLWVFHCGRTRLISRKPLPVPVAALERANKLTIRDMYALSDADEQLAKAAIRAITAMPDWYKNLSYYSSFLGENSDLNSHVFDLLAKHEGRQWILKVWQEIEYDGESSFGITAEPYDPETYVDYAKALQAAAKSCPVSQ</sequence>
<dbReference type="Proteomes" id="UP000236023">
    <property type="component" value="Unassembled WGS sequence"/>
</dbReference>
<accession>A0A2N8SXE6</accession>
<reference evidence="2 3" key="1">
    <citation type="submission" date="2018-01" db="EMBL/GenBank/DDBJ databases">
        <title>Denitrification phenotypes of diverse strains of Pseudomonas stutzeri.</title>
        <authorList>
            <person name="Milligan D.A."/>
            <person name="Bergaust L."/>
            <person name="Bakken L.R."/>
            <person name="Frostegard A."/>
        </authorList>
    </citation>
    <scope>NUCLEOTIDE SEQUENCE [LARGE SCALE GENOMIC DNA]</scope>
    <source>
        <strain evidence="2 3">24a75</strain>
    </source>
</reference>
<proteinExistence type="predicted"/>
<evidence type="ECO:0000313" key="3">
    <source>
        <dbReference type="Proteomes" id="UP000236023"/>
    </source>
</evidence>
<organism evidence="2 3">
    <name type="scientific">Stutzerimonas stutzeri</name>
    <name type="common">Pseudomonas stutzeri</name>
    <dbReference type="NCBI Taxonomy" id="316"/>
    <lineage>
        <taxon>Bacteria</taxon>
        <taxon>Pseudomonadati</taxon>
        <taxon>Pseudomonadota</taxon>
        <taxon>Gammaproteobacteria</taxon>
        <taxon>Pseudomonadales</taxon>
        <taxon>Pseudomonadaceae</taxon>
        <taxon>Stutzerimonas</taxon>
    </lineage>
</organism>
<name>A0A2N8SXE6_STUST</name>
<comment type="caution">
    <text evidence="2">The sequence shown here is derived from an EMBL/GenBank/DDBJ whole genome shotgun (WGS) entry which is preliminary data.</text>
</comment>
<protein>
    <submittedName>
        <fullName evidence="2">Uncharacterized protein</fullName>
    </submittedName>
</protein>
<dbReference type="AlphaFoldDB" id="A0A2N8SXE6"/>